<evidence type="ECO:0008006" key="3">
    <source>
        <dbReference type="Google" id="ProtNLM"/>
    </source>
</evidence>
<keyword evidence="1" id="KW-1133">Transmembrane helix</keyword>
<dbReference type="EMBL" id="BK032510">
    <property type="protein sequence ID" value="DAF43898.1"/>
    <property type="molecule type" value="Genomic_DNA"/>
</dbReference>
<keyword evidence="1" id="KW-0812">Transmembrane</keyword>
<accession>A0A8S5RZS6</accession>
<evidence type="ECO:0000313" key="2">
    <source>
        <dbReference type="EMBL" id="DAF43898.1"/>
    </source>
</evidence>
<keyword evidence="1" id="KW-0472">Membrane</keyword>
<name>A0A8S5RZS6_9CAUD</name>
<proteinExistence type="predicted"/>
<protein>
    <recommendedName>
        <fullName evidence="3">DUF1360 domain-containing protein</fullName>
    </recommendedName>
</protein>
<reference evidence="2" key="1">
    <citation type="journal article" date="2021" name="Proc. Natl. Acad. Sci. U.S.A.">
        <title>A Catalog of Tens of Thousands of Viruses from Human Metagenomes Reveals Hidden Associations with Chronic Diseases.</title>
        <authorList>
            <person name="Tisza M.J."/>
            <person name="Buck C.B."/>
        </authorList>
    </citation>
    <scope>NUCLEOTIDE SEQUENCE</scope>
    <source>
        <strain evidence="2">CtNQV2</strain>
    </source>
</reference>
<feature type="transmembrane region" description="Helical" evidence="1">
    <location>
        <begin position="6"/>
        <end position="23"/>
    </location>
</feature>
<feature type="transmembrane region" description="Helical" evidence="1">
    <location>
        <begin position="44"/>
        <end position="69"/>
    </location>
</feature>
<feature type="transmembrane region" description="Helical" evidence="1">
    <location>
        <begin position="89"/>
        <end position="107"/>
    </location>
</feature>
<sequence>MSWLIFIIYMFTAYGITNMLVYLRGPLGVFEFIREIANKIHSNLGELFSCMACCSTWIGLFFSLINILIIPSIALTPAFLVLGTTTHLWWLKLIIDMACTSGFVWIMHNFEEMTERIYNNE</sequence>
<evidence type="ECO:0000256" key="1">
    <source>
        <dbReference type="SAM" id="Phobius"/>
    </source>
</evidence>
<organism evidence="2">
    <name type="scientific">Myoviridae sp. ctNQV2</name>
    <dbReference type="NCBI Taxonomy" id="2827683"/>
    <lineage>
        <taxon>Viruses</taxon>
        <taxon>Duplodnaviria</taxon>
        <taxon>Heunggongvirae</taxon>
        <taxon>Uroviricota</taxon>
        <taxon>Caudoviricetes</taxon>
    </lineage>
</organism>